<dbReference type="EMBL" id="FOJN01000014">
    <property type="protein sequence ID" value="SFA59664.1"/>
    <property type="molecule type" value="Genomic_DNA"/>
</dbReference>
<proteinExistence type="predicted"/>
<name>A0A1I0U6L7_9NOCA</name>
<dbReference type="AlphaFoldDB" id="A0A1I0U6L7"/>
<gene>
    <name evidence="3" type="ORF">SAMN05444374_11437</name>
</gene>
<evidence type="ECO:0000256" key="1">
    <source>
        <dbReference type="SAM" id="MobiDB-lite"/>
    </source>
</evidence>
<keyword evidence="2" id="KW-0812">Transmembrane</keyword>
<organism evidence="3 4">
    <name type="scientific">Rhodococcoides kroppenstedtii</name>
    <dbReference type="NCBI Taxonomy" id="293050"/>
    <lineage>
        <taxon>Bacteria</taxon>
        <taxon>Bacillati</taxon>
        <taxon>Actinomycetota</taxon>
        <taxon>Actinomycetes</taxon>
        <taxon>Mycobacteriales</taxon>
        <taxon>Nocardiaceae</taxon>
        <taxon>Rhodococcoides</taxon>
    </lineage>
</organism>
<dbReference type="Proteomes" id="UP000182054">
    <property type="component" value="Unassembled WGS sequence"/>
</dbReference>
<keyword evidence="2" id="KW-1133">Transmembrane helix</keyword>
<dbReference type="RefSeq" id="WP_244516563.1">
    <property type="nucleotide sequence ID" value="NZ_FOJN01000014.1"/>
</dbReference>
<feature type="region of interest" description="Disordered" evidence="1">
    <location>
        <begin position="49"/>
        <end position="81"/>
    </location>
</feature>
<protein>
    <submittedName>
        <fullName evidence="3">Uncharacterized protein</fullName>
    </submittedName>
</protein>
<accession>A0A1I0U6L7</accession>
<sequence>MTTALGFAILAQNTTGPEFGKASPVGLVIIALLLVGTALLVRSMNGHMKKLPSSFEPSDPTPDQAADEGTDRGGIGPDPRG</sequence>
<evidence type="ECO:0000313" key="3">
    <source>
        <dbReference type="EMBL" id="SFA59664.1"/>
    </source>
</evidence>
<feature type="transmembrane region" description="Helical" evidence="2">
    <location>
        <begin position="22"/>
        <end position="41"/>
    </location>
</feature>
<feature type="compositionally biased region" description="Gly residues" evidence="1">
    <location>
        <begin position="72"/>
        <end position="81"/>
    </location>
</feature>
<keyword evidence="2" id="KW-0472">Membrane</keyword>
<reference evidence="3 4" key="1">
    <citation type="submission" date="2016-10" db="EMBL/GenBank/DDBJ databases">
        <authorList>
            <person name="de Groot N.N."/>
        </authorList>
    </citation>
    <scope>NUCLEOTIDE SEQUENCE [LARGE SCALE GENOMIC DNA]</scope>
    <source>
        <strain evidence="3 4">DSM 44908</strain>
    </source>
</reference>
<evidence type="ECO:0000256" key="2">
    <source>
        <dbReference type="SAM" id="Phobius"/>
    </source>
</evidence>
<evidence type="ECO:0000313" key="4">
    <source>
        <dbReference type="Proteomes" id="UP000182054"/>
    </source>
</evidence>
<dbReference type="GeneID" id="85487083"/>